<feature type="domain" description="O-antigen ligase-related" evidence="6">
    <location>
        <begin position="181"/>
        <end position="321"/>
    </location>
</feature>
<dbReference type="GO" id="GO:0016020">
    <property type="term" value="C:membrane"/>
    <property type="evidence" value="ECO:0007669"/>
    <property type="project" value="UniProtKB-SubCell"/>
</dbReference>
<proteinExistence type="predicted"/>
<dbReference type="RefSeq" id="WP_189362023.1">
    <property type="nucleotide sequence ID" value="NZ_BMWZ01000007.1"/>
</dbReference>
<feature type="transmembrane region" description="Helical" evidence="5">
    <location>
        <begin position="181"/>
        <end position="214"/>
    </location>
</feature>
<keyword evidence="3 5" id="KW-1133">Transmembrane helix</keyword>
<feature type="transmembrane region" description="Helical" evidence="5">
    <location>
        <begin position="339"/>
        <end position="356"/>
    </location>
</feature>
<name>A0A918R7T4_9FLAO</name>
<dbReference type="Proteomes" id="UP000636004">
    <property type="component" value="Unassembled WGS sequence"/>
</dbReference>
<evidence type="ECO:0000256" key="2">
    <source>
        <dbReference type="ARBA" id="ARBA00022692"/>
    </source>
</evidence>
<reference evidence="7" key="2">
    <citation type="submission" date="2020-09" db="EMBL/GenBank/DDBJ databases">
        <authorList>
            <person name="Sun Q."/>
            <person name="Kim S."/>
        </authorList>
    </citation>
    <scope>NUCLEOTIDE SEQUENCE</scope>
    <source>
        <strain evidence="7">KCTC 12710</strain>
    </source>
</reference>
<evidence type="ECO:0000256" key="4">
    <source>
        <dbReference type="ARBA" id="ARBA00023136"/>
    </source>
</evidence>
<feature type="transmembrane region" description="Helical" evidence="5">
    <location>
        <begin position="308"/>
        <end position="327"/>
    </location>
</feature>
<feature type="transmembrane region" description="Helical" evidence="5">
    <location>
        <begin position="151"/>
        <end position="169"/>
    </location>
</feature>
<reference evidence="7" key="1">
    <citation type="journal article" date="2014" name="Int. J. Syst. Evol. Microbiol.">
        <title>Complete genome sequence of Corynebacterium casei LMG S-19264T (=DSM 44701T), isolated from a smear-ripened cheese.</title>
        <authorList>
            <consortium name="US DOE Joint Genome Institute (JGI-PGF)"/>
            <person name="Walter F."/>
            <person name="Albersmeier A."/>
            <person name="Kalinowski J."/>
            <person name="Ruckert C."/>
        </authorList>
    </citation>
    <scope>NUCLEOTIDE SEQUENCE</scope>
    <source>
        <strain evidence="7">KCTC 12710</strain>
    </source>
</reference>
<dbReference type="PANTHER" id="PTHR37422">
    <property type="entry name" value="TEICHURONIC ACID BIOSYNTHESIS PROTEIN TUAE"/>
    <property type="match status" value="1"/>
</dbReference>
<evidence type="ECO:0000313" key="8">
    <source>
        <dbReference type="Proteomes" id="UP000636004"/>
    </source>
</evidence>
<feature type="transmembrane region" description="Helical" evidence="5">
    <location>
        <begin position="226"/>
        <end position="248"/>
    </location>
</feature>
<protein>
    <recommendedName>
        <fullName evidence="6">O-antigen ligase-related domain-containing protein</fullName>
    </recommendedName>
</protein>
<gene>
    <name evidence="7" type="ORF">GCM10007028_29330</name>
</gene>
<feature type="transmembrane region" description="Helical" evidence="5">
    <location>
        <begin position="90"/>
        <end position="106"/>
    </location>
</feature>
<dbReference type="InterPro" id="IPR051533">
    <property type="entry name" value="WaaL-like"/>
</dbReference>
<dbReference type="EMBL" id="BMWZ01000007">
    <property type="protein sequence ID" value="GGZ89234.1"/>
    <property type="molecule type" value="Genomic_DNA"/>
</dbReference>
<dbReference type="InterPro" id="IPR007016">
    <property type="entry name" value="O-antigen_ligase-rel_domated"/>
</dbReference>
<evidence type="ECO:0000256" key="1">
    <source>
        <dbReference type="ARBA" id="ARBA00004141"/>
    </source>
</evidence>
<sequence length="382" mass="44989">MKLVKSSIIQIDFLIFCASIATLSLSIKLSSKLLFIALSLGIIKSIINRDFKWILAQKKLLVIYIFFFIYICIQGVFIDGLNSFFLSFDRSYAPYLVFLLAPVFYFDSNRIKVLPKIFIAGLFFTFLLILINSILHFEVYDRSIVQELFDIHHLYMSLYILFSINYLLVRLFRIEDKKEFVLILIMLVILVSFLGFFKSKAAMIILILLLAYHTMNRIKWNAIKKVIILSLLFILIVFFKNFLLDLYLRAFDFRLRIWSAATEMISQNIIFGYGSLNEYLQLNIAHFLHGNYEFLDFNYNAHNQYLSFLLKFGLIGLLLILMSFGIPFFKNIKLLKKEYIGFLIIVGLMCFIESIYNRHHGIVLCTLMLYYYNTINMNEIKE</sequence>
<organism evidence="7 8">
    <name type="scientific">Algibacter mikhailovii</name>
    <dbReference type="NCBI Taxonomy" id="425498"/>
    <lineage>
        <taxon>Bacteria</taxon>
        <taxon>Pseudomonadati</taxon>
        <taxon>Bacteroidota</taxon>
        <taxon>Flavobacteriia</taxon>
        <taxon>Flavobacteriales</taxon>
        <taxon>Flavobacteriaceae</taxon>
        <taxon>Algibacter</taxon>
    </lineage>
</organism>
<feature type="transmembrane region" description="Helical" evidence="5">
    <location>
        <begin position="7"/>
        <end position="27"/>
    </location>
</feature>
<accession>A0A918R7T4</accession>
<keyword evidence="8" id="KW-1185">Reference proteome</keyword>
<feature type="transmembrane region" description="Helical" evidence="5">
    <location>
        <begin position="60"/>
        <end position="78"/>
    </location>
</feature>
<evidence type="ECO:0000256" key="3">
    <source>
        <dbReference type="ARBA" id="ARBA00022989"/>
    </source>
</evidence>
<feature type="transmembrane region" description="Helical" evidence="5">
    <location>
        <begin position="33"/>
        <end position="48"/>
    </location>
</feature>
<evidence type="ECO:0000259" key="6">
    <source>
        <dbReference type="Pfam" id="PF04932"/>
    </source>
</evidence>
<evidence type="ECO:0000313" key="7">
    <source>
        <dbReference type="EMBL" id="GGZ89234.1"/>
    </source>
</evidence>
<dbReference type="AlphaFoldDB" id="A0A918R7T4"/>
<comment type="subcellular location">
    <subcellularLocation>
        <location evidence="1">Membrane</location>
        <topology evidence="1">Multi-pass membrane protein</topology>
    </subcellularLocation>
</comment>
<keyword evidence="4 5" id="KW-0472">Membrane</keyword>
<evidence type="ECO:0000256" key="5">
    <source>
        <dbReference type="SAM" id="Phobius"/>
    </source>
</evidence>
<dbReference type="Pfam" id="PF04932">
    <property type="entry name" value="Wzy_C"/>
    <property type="match status" value="1"/>
</dbReference>
<keyword evidence="2 5" id="KW-0812">Transmembrane</keyword>
<dbReference type="PANTHER" id="PTHR37422:SF13">
    <property type="entry name" value="LIPOPOLYSACCHARIDE BIOSYNTHESIS PROTEIN PA4999-RELATED"/>
    <property type="match status" value="1"/>
</dbReference>
<feature type="transmembrane region" description="Helical" evidence="5">
    <location>
        <begin position="118"/>
        <end position="139"/>
    </location>
</feature>
<comment type="caution">
    <text evidence="7">The sequence shown here is derived from an EMBL/GenBank/DDBJ whole genome shotgun (WGS) entry which is preliminary data.</text>
</comment>